<dbReference type="CAZy" id="GH16">
    <property type="family name" value="Glycoside Hydrolase Family 16"/>
</dbReference>
<reference evidence="15" key="1">
    <citation type="submission" date="2010-03" db="EMBL/GenBank/DDBJ databases">
        <title>The genome sequence of Ruminococcus sp. 18P13.</title>
        <authorList>
            <consortium name="metaHIT consortium -- http://www.metahit.eu/"/>
            <person name="Pajon A."/>
            <person name="Turner K."/>
            <person name="Parkhill J."/>
            <person name="Bernalier A."/>
        </authorList>
    </citation>
    <scope>NUCLEOTIDE SEQUENCE [LARGE SCALE GENOMIC DNA]</scope>
    <source>
        <strain evidence="15">Type strain: 18P13</strain>
    </source>
</reference>
<dbReference type="InterPro" id="IPR008928">
    <property type="entry name" value="6-hairpin_glycosidase_sf"/>
</dbReference>
<dbReference type="HOGENOM" id="CLU_006010_2_0_9"/>
<dbReference type="PROSITE" id="PS00018">
    <property type="entry name" value="EF_HAND_1"/>
    <property type="match status" value="1"/>
</dbReference>
<dbReference type="InterPro" id="IPR018247">
    <property type="entry name" value="EF_Hand_1_Ca_BS"/>
</dbReference>
<evidence type="ECO:0000256" key="3">
    <source>
        <dbReference type="ARBA" id="ARBA00022729"/>
    </source>
</evidence>
<evidence type="ECO:0000256" key="1">
    <source>
        <dbReference type="ARBA" id="ARBA00000481"/>
    </source>
</evidence>
<organism evidence="15 16">
    <name type="scientific">Ruminococcus champanellensis (strain DSM 18848 / JCM 17042 / KCTC 15320 / 18P13)</name>
    <dbReference type="NCBI Taxonomy" id="213810"/>
    <lineage>
        <taxon>Bacteria</taxon>
        <taxon>Bacillati</taxon>
        <taxon>Bacillota</taxon>
        <taxon>Clostridia</taxon>
        <taxon>Eubacteriales</taxon>
        <taxon>Oscillospiraceae</taxon>
        <taxon>Ruminococcus</taxon>
    </lineage>
</organism>
<dbReference type="Pfam" id="PF02927">
    <property type="entry name" value="CelD_N"/>
    <property type="match status" value="1"/>
</dbReference>
<dbReference type="InterPro" id="IPR003305">
    <property type="entry name" value="CenC_carb-bd"/>
</dbReference>
<evidence type="ECO:0000313" key="16">
    <source>
        <dbReference type="Proteomes" id="UP000007054"/>
    </source>
</evidence>
<evidence type="ECO:0000256" key="11">
    <source>
        <dbReference type="PROSITE-ProRule" id="PRU10060"/>
    </source>
</evidence>
<evidence type="ECO:0000259" key="13">
    <source>
        <dbReference type="PROSITE" id="PS51762"/>
    </source>
</evidence>
<dbReference type="InterPro" id="IPR008979">
    <property type="entry name" value="Galactose-bd-like_sf"/>
</dbReference>
<dbReference type="InterPro" id="IPR002105">
    <property type="entry name" value="Dockerin_1_rpt"/>
</dbReference>
<dbReference type="GO" id="GO:0030245">
    <property type="term" value="P:cellulose catabolic process"/>
    <property type="evidence" value="ECO:0007669"/>
    <property type="project" value="UniProtKB-KW"/>
</dbReference>
<dbReference type="InterPro" id="IPR000757">
    <property type="entry name" value="Beta-glucanase-like"/>
</dbReference>
<dbReference type="InterPro" id="IPR008264">
    <property type="entry name" value="Beta_glucanase"/>
</dbReference>
<dbReference type="PRINTS" id="PR00737">
    <property type="entry name" value="GLHYDRLASE16"/>
</dbReference>
<dbReference type="AlphaFoldDB" id="D4LAY7"/>
<dbReference type="InterPro" id="IPR013783">
    <property type="entry name" value="Ig-like_fold"/>
</dbReference>
<feature type="active site" description="Nucleophile" evidence="9">
    <location>
        <position position="940"/>
    </location>
</feature>
<dbReference type="GeneID" id="83155375"/>
<keyword evidence="7 10" id="KW-0326">Glycosidase</keyword>
<dbReference type="SUPFAM" id="SSF63446">
    <property type="entry name" value="Type I dockerin domain"/>
    <property type="match status" value="1"/>
</dbReference>
<evidence type="ECO:0000256" key="8">
    <source>
        <dbReference type="ARBA" id="ARBA00023326"/>
    </source>
</evidence>
<keyword evidence="3 12" id="KW-0732">Signal</keyword>
<evidence type="ECO:0000256" key="2">
    <source>
        <dbReference type="ARBA" id="ARBA00007072"/>
    </source>
</evidence>
<dbReference type="PROSITE" id="PS51762">
    <property type="entry name" value="GH16_2"/>
    <property type="match status" value="1"/>
</dbReference>
<gene>
    <name evidence="15" type="ordered locus">RUM_05620</name>
</gene>
<dbReference type="EMBL" id="FP929052">
    <property type="protein sequence ID" value="CBL16782.1"/>
    <property type="molecule type" value="Genomic_DNA"/>
</dbReference>
<dbReference type="Gene3D" id="2.60.120.200">
    <property type="match status" value="1"/>
</dbReference>
<dbReference type="Pfam" id="PF00722">
    <property type="entry name" value="Glyco_hydro_16"/>
    <property type="match status" value="1"/>
</dbReference>
<dbReference type="CDD" id="cd02175">
    <property type="entry name" value="GH16_lichenase"/>
    <property type="match status" value="1"/>
</dbReference>
<dbReference type="Proteomes" id="UP000007054">
    <property type="component" value="Chromosome"/>
</dbReference>
<dbReference type="Pfam" id="PF00759">
    <property type="entry name" value="Glyco_hydro_9"/>
    <property type="match status" value="1"/>
</dbReference>
<dbReference type="Pfam" id="PF02018">
    <property type="entry name" value="CBM_4_9"/>
    <property type="match status" value="1"/>
</dbReference>
<dbReference type="InterPro" id="IPR036439">
    <property type="entry name" value="Dockerin_dom_sf"/>
</dbReference>
<feature type="signal peptide" evidence="12">
    <location>
        <begin position="1"/>
        <end position="33"/>
    </location>
</feature>
<evidence type="ECO:0000256" key="12">
    <source>
        <dbReference type="RuleBase" id="RU361166"/>
    </source>
</evidence>
<feature type="chain" id="PRO_5005126495" description="Endoglucanase" evidence="12">
    <location>
        <begin position="34"/>
        <end position="1049"/>
    </location>
</feature>
<accession>D4LAY7</accession>
<keyword evidence="4 10" id="KW-0378">Hydrolase</keyword>
<feature type="active site" description="Proton donor" evidence="9">
    <location>
        <position position="944"/>
    </location>
</feature>
<dbReference type="InterPro" id="IPR033126">
    <property type="entry name" value="Glyco_hydro_9_Asp/Glu_AS"/>
</dbReference>
<dbReference type="InterPro" id="IPR018221">
    <property type="entry name" value="Glyco_hydro_9_His_AS"/>
</dbReference>
<feature type="active site" evidence="11">
    <location>
        <position position="702"/>
    </location>
</feature>
<dbReference type="Gene3D" id="1.50.10.10">
    <property type="match status" value="1"/>
</dbReference>
<dbReference type="InterPro" id="IPR016134">
    <property type="entry name" value="Dockerin_dom"/>
</dbReference>
<evidence type="ECO:0000256" key="10">
    <source>
        <dbReference type="PROSITE-ProRule" id="PRU10059"/>
    </source>
</evidence>
<evidence type="ECO:0000256" key="4">
    <source>
        <dbReference type="ARBA" id="ARBA00022801"/>
    </source>
</evidence>
<comment type="catalytic activity">
    <reaction evidence="1">
        <text>Hydrolysis of (1-&gt;4)-beta-D-glucosidic linkages in beta-D-glucans containing (1-&gt;3)- and (1-&gt;4)-bonds.</text>
        <dbReference type="EC" id="3.2.1.73"/>
    </reaction>
</comment>
<comment type="similarity">
    <text evidence="2 10 12">Belongs to the glycosyl hydrolase 9 (cellulase E) family.</text>
</comment>
<feature type="active site" evidence="11">
    <location>
        <position position="693"/>
    </location>
</feature>
<dbReference type="InterPro" id="IPR008263">
    <property type="entry name" value="GH16_AS"/>
</dbReference>
<dbReference type="KEGG" id="rch:RUM_05620"/>
<dbReference type="PROSITE" id="PS01034">
    <property type="entry name" value="GH16_1"/>
    <property type="match status" value="1"/>
</dbReference>
<dbReference type="CDD" id="cd14256">
    <property type="entry name" value="Dockerin_I"/>
    <property type="match status" value="1"/>
</dbReference>
<dbReference type="InterPro" id="IPR001701">
    <property type="entry name" value="Glyco_hydro_9"/>
</dbReference>
<evidence type="ECO:0000256" key="9">
    <source>
        <dbReference type="PIRSR" id="PIRSR608264-1"/>
    </source>
</evidence>
<dbReference type="InterPro" id="IPR013320">
    <property type="entry name" value="ConA-like_dom_sf"/>
</dbReference>
<dbReference type="Gene3D" id="1.10.1330.10">
    <property type="entry name" value="Dockerin domain"/>
    <property type="match status" value="1"/>
</dbReference>
<evidence type="ECO:0000256" key="7">
    <source>
        <dbReference type="ARBA" id="ARBA00023295"/>
    </source>
</evidence>
<dbReference type="CDD" id="cd02850">
    <property type="entry name" value="E_set_Cellulase_N"/>
    <property type="match status" value="1"/>
</dbReference>
<dbReference type="PROSITE" id="PS51766">
    <property type="entry name" value="DOCKERIN"/>
    <property type="match status" value="1"/>
</dbReference>
<dbReference type="EC" id="3.2.1.4" evidence="12"/>
<dbReference type="SUPFAM" id="SSF49899">
    <property type="entry name" value="Concanavalin A-like lectins/glucanases"/>
    <property type="match status" value="1"/>
</dbReference>
<dbReference type="RefSeq" id="WP_015557689.1">
    <property type="nucleotide sequence ID" value="NC_021039.1"/>
</dbReference>
<dbReference type="InterPro" id="IPR004197">
    <property type="entry name" value="Cellulase_Ig-like"/>
</dbReference>
<name>D4LAY7_RUMC1</name>
<protein>
    <recommendedName>
        <fullName evidence="12">Endoglucanase</fullName>
        <ecNumber evidence="12">3.2.1.4</ecNumber>
    </recommendedName>
</protein>
<dbReference type="InterPro" id="IPR012341">
    <property type="entry name" value="6hp_glycosidase-like_sf"/>
</dbReference>
<reference evidence="15" key="2">
    <citation type="submission" date="2010-03" db="EMBL/GenBank/DDBJ databases">
        <authorList>
            <person name="Pajon A."/>
        </authorList>
    </citation>
    <scope>NUCLEOTIDE SEQUENCE</scope>
    <source>
        <strain evidence="15">Type strain: 18P13</strain>
    </source>
</reference>
<dbReference type="Gene3D" id="2.60.40.10">
    <property type="entry name" value="Immunoglobulins"/>
    <property type="match status" value="1"/>
</dbReference>
<feature type="domain" description="GH16" evidence="13">
    <location>
        <begin position="828"/>
        <end position="1049"/>
    </location>
</feature>
<dbReference type="CAZy" id="GH9">
    <property type="family name" value="Glycoside Hydrolase Family 9"/>
</dbReference>
<evidence type="ECO:0000256" key="6">
    <source>
        <dbReference type="ARBA" id="ARBA00023277"/>
    </source>
</evidence>
<dbReference type="InterPro" id="IPR014756">
    <property type="entry name" value="Ig_E-set"/>
</dbReference>
<keyword evidence="5 12" id="KW-0136">Cellulose degradation</keyword>
<dbReference type="PROSITE" id="PS00592">
    <property type="entry name" value="GH9_2"/>
    <property type="match status" value="1"/>
</dbReference>
<keyword evidence="16" id="KW-1185">Reference proteome</keyword>
<feature type="domain" description="Dockerin" evidence="14">
    <location>
        <begin position="728"/>
        <end position="795"/>
    </location>
</feature>
<proteinExistence type="inferred from homology"/>
<keyword evidence="6 10" id="KW-0119">Carbohydrate metabolism</keyword>
<comment type="catalytic activity">
    <reaction evidence="12">
        <text>Endohydrolysis of (1-&gt;4)-beta-D-glucosidic linkages in cellulose, lichenin and cereal beta-D-glucans.</text>
        <dbReference type="EC" id="3.2.1.4"/>
    </reaction>
</comment>
<dbReference type="GO" id="GO:0042972">
    <property type="term" value="F:licheninase activity"/>
    <property type="evidence" value="ECO:0007669"/>
    <property type="project" value="UniProtKB-EC"/>
</dbReference>
<dbReference type="SUPFAM" id="SSF48208">
    <property type="entry name" value="Six-hairpin glycosidases"/>
    <property type="match status" value="1"/>
</dbReference>
<sequence>MKKSAIRRLAAAAAACSVLVSALPALPTMTTLAAGNIITNSTFESGTSGWGTYKESGGACSLSTENGRLALKISNVGKVNYAVQVFYDIIPLYKNGVYRLKYDISCSTNRFVECMIQQNGGTYQAYTWKGLNLTNSPQSVNYTFTMEQDTDIMSKLVFNCGIQEADGALPEHTIYLDNVSLELIDDSQVDYSASRPYEPPIVTNQVGYRCDSQKTAVFRNMGSASEFSVVNAVTKQTVYTGRLSGDKTNSSANETNRVGDFSQVTTPGKYYITCGSLDPSYTFEIGDDVYGSLLDDSVKMLYLQRCGTAVQDSTFGHPACHSTMATIYGTNQQIDVSGGWHDAGDYGRYIVPAAKAVADLLYAYQQNPELYGDASGIPESGNGVPDILDEVRYELEWMQKMQRQDGAVYHKVTCENFPGYVAPEKETAPLIVTPVSSTATADFCASMALAYEFYKDVDSNFAKDCLSRAEQAWSYLEQNPNLNFSNPSDISTGEYGDKSDRDERYWAAAQLYRATGSSKYESALNSMVVCTGMDWATVGDYGNIALLTSDSISKSTSAYTKAKNVVLTQADQLLSKSGSSPYGVALTKYDWGSNMTVANAGIILGLAYQLTDQASYLNAANAQLDYLLGVNPVGECFFTGYGTVSPENPHHRPSMAIGKAMPGMLVGGVNQNLEDSAAKAYCQDLPAAKRYVDNAESYSTNEVTIYWNSPLTYLVALTGEGGSTPVVEKYLLGDVNNDKTINAFDLVLARRGLTTGFDNQSAEQAADVNQDGKVTVADIVVMQQYLLGKIKAFSGEPAVTTAPPQTTAPTTHTTVDAIQTTRNPSGIQDYGTPMNQNATMQADFRKGANAEFFASDGWTNGSCFNCGWYKENTSFNGGVLNLTIDKDHSGKYAYSGAEYRTNGYYKYGYYETSMQAIKNDGVVSSFFTYTGPSENNPWDEIDIEVLGKDTTKVQFNYYTNGVGNHEYMYDLGFDASEGFHTYGFDWQADHITWYVDGKAVYTAYGNMPTTAGKIMMNVWPGIGVDDWLKPFNGNTPLTARYQWVTYNQQ</sequence>
<dbReference type="Gene3D" id="2.60.120.260">
    <property type="entry name" value="Galactose-binding domain-like"/>
    <property type="match status" value="1"/>
</dbReference>
<dbReference type="PANTHER" id="PTHR22298">
    <property type="entry name" value="ENDO-1,4-BETA-GLUCANASE"/>
    <property type="match status" value="1"/>
</dbReference>
<dbReference type="CAZy" id="CBM4">
    <property type="family name" value="Carbohydrate-Binding Module Family 4"/>
</dbReference>
<dbReference type="GO" id="GO:0008810">
    <property type="term" value="F:cellulase activity"/>
    <property type="evidence" value="ECO:0007669"/>
    <property type="project" value="UniProtKB-EC"/>
</dbReference>
<feature type="active site" evidence="10">
    <location>
        <position position="650"/>
    </location>
</feature>
<evidence type="ECO:0000259" key="14">
    <source>
        <dbReference type="PROSITE" id="PS51766"/>
    </source>
</evidence>
<dbReference type="STRING" id="213810.RUM_05620"/>
<dbReference type="PATRIC" id="fig|213810.4.peg.468"/>
<dbReference type="SUPFAM" id="SSF81296">
    <property type="entry name" value="E set domains"/>
    <property type="match status" value="1"/>
</dbReference>
<keyword evidence="8 10" id="KW-0624">Polysaccharide degradation</keyword>
<evidence type="ECO:0000256" key="5">
    <source>
        <dbReference type="ARBA" id="ARBA00023001"/>
    </source>
</evidence>
<dbReference type="NCBIfam" id="NF047856">
    <property type="entry name" value="BGlucanaseBglS"/>
    <property type="match status" value="1"/>
</dbReference>
<evidence type="ECO:0000313" key="15">
    <source>
        <dbReference type="EMBL" id="CBL16782.1"/>
    </source>
</evidence>
<dbReference type="SUPFAM" id="SSF49785">
    <property type="entry name" value="Galactose-binding domain-like"/>
    <property type="match status" value="1"/>
</dbReference>
<dbReference type="Pfam" id="PF00404">
    <property type="entry name" value="Dockerin_1"/>
    <property type="match status" value="1"/>
</dbReference>
<dbReference type="PROSITE" id="PS00698">
    <property type="entry name" value="GH9_3"/>
    <property type="match status" value="1"/>
</dbReference>